<name>A0A1T2KU16_9GAMM</name>
<evidence type="ECO:0000313" key="4">
    <source>
        <dbReference type="EMBL" id="OOZ36216.1"/>
    </source>
</evidence>
<keyword evidence="5" id="KW-1185">Reference proteome</keyword>
<dbReference type="Proteomes" id="UP000190896">
    <property type="component" value="Unassembled WGS sequence"/>
</dbReference>
<evidence type="ECO:0000313" key="5">
    <source>
        <dbReference type="Proteomes" id="UP000190896"/>
    </source>
</evidence>
<dbReference type="PANTHER" id="PTHR35603:SF2">
    <property type="entry name" value="OUTER MEMBRANE LIPOPROTEIN"/>
    <property type="match status" value="1"/>
</dbReference>
<reference evidence="4 5" key="1">
    <citation type="submission" date="2016-11" db="EMBL/GenBank/DDBJ databases">
        <title>Mixed transmission modes and dynamic genome evolution in an obligate animal-bacterial symbiosis.</title>
        <authorList>
            <person name="Russell S.L."/>
            <person name="Corbett-Detig R.B."/>
            <person name="Cavanaugh C.M."/>
        </authorList>
    </citation>
    <scope>NUCLEOTIDE SEQUENCE [LARGE SCALE GENOMIC DNA]</scope>
    <source>
        <strain evidence="4">Se-Cadez</strain>
    </source>
</reference>
<sequence length="161" mass="18025">MAVSMSSQADNSYTDRARVIKAKPIYETVRVNHPEEQCWNERVYHRGRSHSDSYTPSIAGAIIGGAIGNQFGKGTGKKVMTVAGAALGASVGNDLSKRHTRGYATTERRCEIVDHYTEQEELVGCKVKYKYNGKIFHTYTDHHPGKWIDVRVSVKPAHIRY</sequence>
<dbReference type="PANTHER" id="PTHR35603">
    <property type="match status" value="1"/>
</dbReference>
<evidence type="ECO:0000256" key="2">
    <source>
        <dbReference type="ARBA" id="ARBA00023136"/>
    </source>
</evidence>
<feature type="domain" description="Glycine zipper 2TM" evidence="3">
    <location>
        <begin position="57"/>
        <end position="94"/>
    </location>
</feature>
<dbReference type="EMBL" id="MPRJ01000049">
    <property type="protein sequence ID" value="OOZ36216.1"/>
    <property type="molecule type" value="Genomic_DNA"/>
</dbReference>
<dbReference type="InterPro" id="IPR008816">
    <property type="entry name" value="Gly_zipper_2TM_dom"/>
</dbReference>
<comment type="subcellular location">
    <subcellularLocation>
        <location evidence="1">Membrane</location>
    </subcellularLocation>
</comment>
<comment type="caution">
    <text evidence="4">The sequence shown here is derived from an EMBL/GenBank/DDBJ whole genome shotgun (WGS) entry which is preliminary data.</text>
</comment>
<proteinExistence type="predicted"/>
<keyword evidence="2" id="KW-0472">Membrane</keyword>
<evidence type="ECO:0000256" key="1">
    <source>
        <dbReference type="ARBA" id="ARBA00004370"/>
    </source>
</evidence>
<accession>A0A1T2KU16</accession>
<dbReference type="InterPro" id="IPR051407">
    <property type="entry name" value="Bact_OM_lipoprot/Surf_antigen"/>
</dbReference>
<protein>
    <recommendedName>
        <fullName evidence="3">Glycine zipper 2TM domain-containing protein</fullName>
    </recommendedName>
</protein>
<dbReference type="NCBIfam" id="NF008437">
    <property type="entry name" value="PRK11280.1"/>
    <property type="match status" value="1"/>
</dbReference>
<evidence type="ECO:0000259" key="3">
    <source>
        <dbReference type="Pfam" id="PF05433"/>
    </source>
</evidence>
<dbReference type="OrthoDB" id="8909257at2"/>
<dbReference type="GO" id="GO:0019867">
    <property type="term" value="C:outer membrane"/>
    <property type="evidence" value="ECO:0007669"/>
    <property type="project" value="InterPro"/>
</dbReference>
<organism evidence="4 5">
    <name type="scientific">Solemya velesiana gill symbiont</name>
    <dbReference type="NCBI Taxonomy" id="1918948"/>
    <lineage>
        <taxon>Bacteria</taxon>
        <taxon>Pseudomonadati</taxon>
        <taxon>Pseudomonadota</taxon>
        <taxon>Gammaproteobacteria</taxon>
        <taxon>sulfur-oxidizing symbionts</taxon>
    </lineage>
</organism>
<dbReference type="AlphaFoldDB" id="A0A1T2KU16"/>
<dbReference type="Pfam" id="PF05433">
    <property type="entry name" value="Rick_17kDa_Anti"/>
    <property type="match status" value="1"/>
</dbReference>
<gene>
    <name evidence="4" type="ORF">BOW51_08190</name>
</gene>